<dbReference type="InterPro" id="IPR013785">
    <property type="entry name" value="Aldolase_TIM"/>
</dbReference>
<dbReference type="EMBL" id="PEYE01000014">
    <property type="protein sequence ID" value="PIS38985.1"/>
    <property type="molecule type" value="Genomic_DNA"/>
</dbReference>
<accession>A0A2M6T1E4</accession>
<dbReference type="InterPro" id="IPR002034">
    <property type="entry name" value="AIPM/Hcit_synth_CS"/>
</dbReference>
<dbReference type="PANTHER" id="PTHR10277:SF48">
    <property type="entry name" value="HOMOCITRATE SYNTHASE, CYTOSOLIC ISOZYME-RELATED"/>
    <property type="match status" value="1"/>
</dbReference>
<evidence type="ECO:0000313" key="4">
    <source>
        <dbReference type="EMBL" id="PIS38985.1"/>
    </source>
</evidence>
<dbReference type="InterPro" id="IPR000891">
    <property type="entry name" value="PYR_CT"/>
</dbReference>
<dbReference type="Pfam" id="PF00682">
    <property type="entry name" value="HMGL-like"/>
    <property type="match status" value="1"/>
</dbReference>
<proteinExistence type="predicted"/>
<keyword evidence="1 4" id="KW-0808">Transferase</keyword>
<dbReference type="AlphaFoldDB" id="A0A2M6T1E4"/>
<evidence type="ECO:0000313" key="5">
    <source>
        <dbReference type="Proteomes" id="UP000229390"/>
    </source>
</evidence>
<dbReference type="Proteomes" id="UP000229390">
    <property type="component" value="Unassembled WGS sequence"/>
</dbReference>
<evidence type="ECO:0000256" key="2">
    <source>
        <dbReference type="ARBA" id="ARBA00023211"/>
    </source>
</evidence>
<sequence>MKRKINFKGFIDTTLREGQASPLMFDTRKYFFSPEEKKKIIEALIRLGLSHFEFYSPVVGKKEREDFLAIKEYVRKMSPKKVVLIAHCRCHPDDINQAVKAGFGGLNLYMGLSAEAEKNYGKSFLETLKLIKDLVVSTRKKYPYLWLRYSGEDAFRTPLKRIFRVYDEIAPYVDTFGTPDTTGIATPDLVKKRIRSLKKRYPKNNLECHFHNDSGYALINTITAIENGAEYIDSTIWGMGERSGISSITGTLLNLYYLDSNLTKNYNLDLCYPVNVLMGSILKMQVPYNEPVSLTNRTHIAGVHQKAVLNVKKSYEVYSLEKFGVTKKQLLLGPLTGWNFIYYYLKEMCDFIISPEEAKKITSEFKERVEEIRENQIKPEELLDQIAEKYSLAKIDIPREHKERRIENLNGN</sequence>
<dbReference type="PANTHER" id="PTHR10277">
    <property type="entry name" value="HOMOCITRATE SYNTHASE-RELATED"/>
    <property type="match status" value="1"/>
</dbReference>
<dbReference type="PROSITE" id="PS50991">
    <property type="entry name" value="PYR_CT"/>
    <property type="match status" value="1"/>
</dbReference>
<dbReference type="Gene3D" id="3.20.20.70">
    <property type="entry name" value="Aldolase class I"/>
    <property type="match status" value="1"/>
</dbReference>
<feature type="domain" description="Pyruvate carboxyltransferase" evidence="3">
    <location>
        <begin position="8"/>
        <end position="272"/>
    </location>
</feature>
<evidence type="ECO:0000259" key="3">
    <source>
        <dbReference type="PROSITE" id="PS50991"/>
    </source>
</evidence>
<organism evidence="4 5">
    <name type="scientific">Candidatus Nealsonbacteria bacterium CG08_land_8_20_14_0_20_43_11</name>
    <dbReference type="NCBI Taxonomy" id="1974706"/>
    <lineage>
        <taxon>Bacteria</taxon>
        <taxon>Candidatus Nealsoniibacteriota</taxon>
    </lineage>
</organism>
<dbReference type="Pfam" id="PF22617">
    <property type="entry name" value="HCS_D2"/>
    <property type="match status" value="1"/>
</dbReference>
<keyword evidence="2" id="KW-0464">Manganese</keyword>
<dbReference type="PROSITE" id="PS00816">
    <property type="entry name" value="AIPM_HOMOCIT_SYNTH_2"/>
    <property type="match status" value="1"/>
</dbReference>
<comment type="caution">
    <text evidence="4">The sequence shown here is derived from an EMBL/GenBank/DDBJ whole genome shotgun (WGS) entry which is preliminary data.</text>
</comment>
<name>A0A2M6T1E4_9BACT</name>
<protein>
    <submittedName>
        <fullName evidence="4">Pyruvate carboxyltransferase</fullName>
    </submittedName>
</protein>
<dbReference type="GO" id="GO:0019878">
    <property type="term" value="P:lysine biosynthetic process via aminoadipic acid"/>
    <property type="evidence" value="ECO:0007669"/>
    <property type="project" value="TreeGrafter"/>
</dbReference>
<dbReference type="Gene3D" id="1.10.238.260">
    <property type="match status" value="1"/>
</dbReference>
<reference evidence="5" key="1">
    <citation type="submission" date="2017-09" db="EMBL/GenBank/DDBJ databases">
        <title>Depth-based differentiation of microbial function through sediment-hosted aquifers and enrichment of novel symbionts in the deep terrestrial subsurface.</title>
        <authorList>
            <person name="Probst A.J."/>
            <person name="Ladd B."/>
            <person name="Jarett J.K."/>
            <person name="Geller-Mcgrath D.E."/>
            <person name="Sieber C.M.K."/>
            <person name="Emerson J.B."/>
            <person name="Anantharaman K."/>
            <person name="Thomas B.C."/>
            <person name="Malmstrom R."/>
            <person name="Stieglmeier M."/>
            <person name="Klingl A."/>
            <person name="Woyke T."/>
            <person name="Ryan C.M."/>
            <person name="Banfield J.F."/>
        </authorList>
    </citation>
    <scope>NUCLEOTIDE SEQUENCE [LARGE SCALE GENOMIC DNA]</scope>
</reference>
<dbReference type="SUPFAM" id="SSF51569">
    <property type="entry name" value="Aldolase"/>
    <property type="match status" value="1"/>
</dbReference>
<keyword evidence="4" id="KW-0670">Pyruvate</keyword>
<dbReference type="InterPro" id="IPR054691">
    <property type="entry name" value="LeuA/HCS_post-cat"/>
</dbReference>
<evidence type="ECO:0000256" key="1">
    <source>
        <dbReference type="ARBA" id="ARBA00022679"/>
    </source>
</evidence>
<dbReference type="InterPro" id="IPR050073">
    <property type="entry name" value="2-IPM_HCS-like"/>
</dbReference>
<gene>
    <name evidence="4" type="ORF">COT34_00830</name>
</gene>
<dbReference type="GO" id="GO:0004410">
    <property type="term" value="F:homocitrate synthase activity"/>
    <property type="evidence" value="ECO:0007669"/>
    <property type="project" value="TreeGrafter"/>
</dbReference>